<organism evidence="2 3">
    <name type="scientific">Fusarium albosuccineum</name>
    <dbReference type="NCBI Taxonomy" id="1237068"/>
    <lineage>
        <taxon>Eukaryota</taxon>
        <taxon>Fungi</taxon>
        <taxon>Dikarya</taxon>
        <taxon>Ascomycota</taxon>
        <taxon>Pezizomycotina</taxon>
        <taxon>Sordariomycetes</taxon>
        <taxon>Hypocreomycetidae</taxon>
        <taxon>Hypocreales</taxon>
        <taxon>Nectriaceae</taxon>
        <taxon>Fusarium</taxon>
        <taxon>Fusarium decemcellulare species complex</taxon>
    </lineage>
</organism>
<proteinExistence type="predicted"/>
<feature type="region of interest" description="Disordered" evidence="1">
    <location>
        <begin position="183"/>
        <end position="204"/>
    </location>
</feature>
<protein>
    <submittedName>
        <fullName evidence="2">Uncharacterized protein</fullName>
    </submittedName>
</protein>
<name>A0A8H4P303_9HYPO</name>
<accession>A0A8H4P303</accession>
<dbReference type="AlphaFoldDB" id="A0A8H4P303"/>
<evidence type="ECO:0000256" key="1">
    <source>
        <dbReference type="SAM" id="MobiDB-lite"/>
    </source>
</evidence>
<evidence type="ECO:0000313" key="3">
    <source>
        <dbReference type="Proteomes" id="UP000554235"/>
    </source>
</evidence>
<evidence type="ECO:0000313" key="2">
    <source>
        <dbReference type="EMBL" id="KAF4460634.1"/>
    </source>
</evidence>
<comment type="caution">
    <text evidence="2">The sequence shown here is derived from an EMBL/GenBank/DDBJ whole genome shotgun (WGS) entry which is preliminary data.</text>
</comment>
<keyword evidence="3" id="KW-1185">Reference proteome</keyword>
<gene>
    <name evidence="2" type="ORF">FALBO_12578</name>
</gene>
<reference evidence="2 3" key="1">
    <citation type="submission" date="2020-01" db="EMBL/GenBank/DDBJ databases">
        <title>Identification and distribution of gene clusters putatively required for synthesis of sphingolipid metabolism inhibitors in phylogenetically diverse species of the filamentous fungus Fusarium.</title>
        <authorList>
            <person name="Kim H.-S."/>
            <person name="Busman M."/>
            <person name="Brown D.W."/>
            <person name="Divon H."/>
            <person name="Uhlig S."/>
            <person name="Proctor R.H."/>
        </authorList>
    </citation>
    <scope>NUCLEOTIDE SEQUENCE [LARGE SCALE GENOMIC DNA]</scope>
    <source>
        <strain evidence="2 3">NRRL 20459</strain>
    </source>
</reference>
<sequence>MNSRVKKPLKKGCLLPQILAVNFNLTTTLILFDLKSTPNPLPIKMTAPSAATATRLAIEPDQRYDDWYQTEALVIDWANPTAVALLRAECQQMNLANNIDTIVLNDQLQRLVIFYCRILQATATDDPGKMRFLNYQLSALRSLDTELASCQSPSDEHQRFLDQLDKQRYRQWLLPRHEKCYPIIPSNSDSREKPGLSASAGPGDPDITLTDLLEGVGSQLHLDDPVLDAV</sequence>
<dbReference type="EMBL" id="JAADYS010001901">
    <property type="protein sequence ID" value="KAF4460634.1"/>
    <property type="molecule type" value="Genomic_DNA"/>
</dbReference>
<dbReference type="Proteomes" id="UP000554235">
    <property type="component" value="Unassembled WGS sequence"/>
</dbReference>